<gene>
    <name evidence="2" type="ORF">PHJA_002744700</name>
</gene>
<dbReference type="Gene3D" id="3.30.420.10">
    <property type="entry name" value="Ribonuclease H-like superfamily/Ribonuclease H"/>
    <property type="match status" value="1"/>
</dbReference>
<dbReference type="AlphaFoldDB" id="A0A830D2X8"/>
<comment type="caution">
    <text evidence="2">The sequence shown here is derived from an EMBL/GenBank/DDBJ whole genome shotgun (WGS) entry which is preliminary data.</text>
</comment>
<evidence type="ECO:0000259" key="1">
    <source>
        <dbReference type="PROSITE" id="PS50994"/>
    </source>
</evidence>
<dbReference type="PROSITE" id="PS50994">
    <property type="entry name" value="INTEGRASE"/>
    <property type="match status" value="1"/>
</dbReference>
<dbReference type="GO" id="GO:0003676">
    <property type="term" value="F:nucleic acid binding"/>
    <property type="evidence" value="ECO:0007669"/>
    <property type="project" value="InterPro"/>
</dbReference>
<keyword evidence="3" id="KW-1185">Reference proteome</keyword>
<accession>A0A830D2X8</accession>
<dbReference type="InterPro" id="IPR039537">
    <property type="entry name" value="Retrotran_Ty1/copia-like"/>
</dbReference>
<protein>
    <submittedName>
        <fullName evidence="2">Retrovirus-related pol polyprotein from transposon tnt 1-94</fullName>
    </submittedName>
</protein>
<dbReference type="InterPro" id="IPR036397">
    <property type="entry name" value="RNaseH_sf"/>
</dbReference>
<evidence type="ECO:0000313" key="2">
    <source>
        <dbReference type="EMBL" id="GFQ06007.1"/>
    </source>
</evidence>
<dbReference type="SUPFAM" id="SSF53098">
    <property type="entry name" value="Ribonuclease H-like"/>
    <property type="match status" value="1"/>
</dbReference>
<sequence length="134" mass="15804">MTTAPHTPQQNVIPERRNRHILEVTRALLHHASLPKNYWSFAVQTSTYLINRIPSLVHSATSPFEVLFHHKPNYRKLRIFGCICFPWLHPYQQGKIKIFVQTMHIHRLFHESKCLSLLRSGNWPSLHFPACKIF</sequence>
<dbReference type="InterPro" id="IPR001584">
    <property type="entry name" value="Integrase_cat-core"/>
</dbReference>
<evidence type="ECO:0000313" key="3">
    <source>
        <dbReference type="Proteomes" id="UP000653305"/>
    </source>
</evidence>
<reference evidence="2" key="1">
    <citation type="submission" date="2020-07" db="EMBL/GenBank/DDBJ databases">
        <title>Ethylene signaling mediates host invasion by parasitic plants.</title>
        <authorList>
            <person name="Yoshida S."/>
        </authorList>
    </citation>
    <scope>NUCLEOTIDE SEQUENCE</scope>
    <source>
        <strain evidence="2">Okayama</strain>
    </source>
</reference>
<proteinExistence type="predicted"/>
<dbReference type="PANTHER" id="PTHR42648:SF26">
    <property type="entry name" value="INTEGRASE CATALYTIC DOMAIN-CONTAINING PROTEIN"/>
    <property type="match status" value="1"/>
</dbReference>
<organism evidence="2 3">
    <name type="scientific">Phtheirospermum japonicum</name>
    <dbReference type="NCBI Taxonomy" id="374723"/>
    <lineage>
        <taxon>Eukaryota</taxon>
        <taxon>Viridiplantae</taxon>
        <taxon>Streptophyta</taxon>
        <taxon>Embryophyta</taxon>
        <taxon>Tracheophyta</taxon>
        <taxon>Spermatophyta</taxon>
        <taxon>Magnoliopsida</taxon>
        <taxon>eudicotyledons</taxon>
        <taxon>Gunneridae</taxon>
        <taxon>Pentapetalae</taxon>
        <taxon>asterids</taxon>
        <taxon>lamiids</taxon>
        <taxon>Lamiales</taxon>
        <taxon>Orobanchaceae</taxon>
        <taxon>Orobanchaceae incertae sedis</taxon>
        <taxon>Phtheirospermum</taxon>
    </lineage>
</organism>
<dbReference type="PANTHER" id="PTHR42648">
    <property type="entry name" value="TRANSPOSASE, PUTATIVE-RELATED"/>
    <property type="match status" value="1"/>
</dbReference>
<dbReference type="Proteomes" id="UP000653305">
    <property type="component" value="Unassembled WGS sequence"/>
</dbReference>
<dbReference type="EMBL" id="BMAC01001142">
    <property type="protein sequence ID" value="GFQ06007.1"/>
    <property type="molecule type" value="Genomic_DNA"/>
</dbReference>
<dbReference type="OrthoDB" id="1935113at2759"/>
<dbReference type="InterPro" id="IPR012337">
    <property type="entry name" value="RNaseH-like_sf"/>
</dbReference>
<feature type="domain" description="Integrase catalytic" evidence="1">
    <location>
        <begin position="1"/>
        <end position="71"/>
    </location>
</feature>
<dbReference type="GO" id="GO:0015074">
    <property type="term" value="P:DNA integration"/>
    <property type="evidence" value="ECO:0007669"/>
    <property type="project" value="InterPro"/>
</dbReference>
<name>A0A830D2X8_9LAMI</name>